<dbReference type="Gene3D" id="2.130.10.10">
    <property type="entry name" value="YVTN repeat-like/Quinoprotein amine dehydrogenase"/>
    <property type="match status" value="6"/>
</dbReference>
<dbReference type="SFLD" id="SFLDS00003">
    <property type="entry name" value="Haloacid_Dehalogenase"/>
    <property type="match status" value="1"/>
</dbReference>
<dbReference type="InterPro" id="IPR056884">
    <property type="entry name" value="NPHP3-like_N"/>
</dbReference>
<dbReference type="Gene3D" id="1.10.150.240">
    <property type="entry name" value="Putative phosphatase, domain 2"/>
    <property type="match status" value="1"/>
</dbReference>
<dbReference type="GO" id="GO:0019120">
    <property type="term" value="F:hydrolase activity, acting on acid halide bonds, in C-halide compounds"/>
    <property type="evidence" value="ECO:0007669"/>
    <property type="project" value="InterPro"/>
</dbReference>
<dbReference type="InterPro" id="IPR023214">
    <property type="entry name" value="HAD_sf"/>
</dbReference>
<feature type="region of interest" description="Disordered" evidence="5">
    <location>
        <begin position="20"/>
        <end position="57"/>
    </location>
</feature>
<keyword evidence="3" id="KW-0677">Repeat</keyword>
<dbReference type="InterPro" id="IPR015943">
    <property type="entry name" value="WD40/YVTN_repeat-like_dom_sf"/>
</dbReference>
<dbReference type="EMBL" id="SSOP01000085">
    <property type="protein sequence ID" value="KAB5591860.1"/>
    <property type="molecule type" value="Genomic_DNA"/>
</dbReference>
<dbReference type="InterPro" id="IPR011047">
    <property type="entry name" value="Quinoprotein_ADH-like_sf"/>
</dbReference>
<keyword evidence="2 4" id="KW-0853">WD repeat</keyword>
<comment type="similarity">
    <text evidence="1">Belongs to the HAD-like hydrolase superfamily. S-2-haloalkanoic acid dehalogenase family.</text>
</comment>
<dbReference type="NCBIfam" id="TIGR01428">
    <property type="entry name" value="HAD_type_II"/>
    <property type="match status" value="1"/>
</dbReference>
<evidence type="ECO:0000313" key="7">
    <source>
        <dbReference type="EMBL" id="KAB5591860.1"/>
    </source>
</evidence>
<feature type="repeat" description="WD" evidence="4">
    <location>
        <begin position="1066"/>
        <end position="1107"/>
    </location>
</feature>
<comment type="caution">
    <text evidence="7">The sequence shown here is derived from an EMBL/GenBank/DDBJ whole genome shotgun (WGS) entry which is preliminary data.</text>
</comment>
<gene>
    <name evidence="7" type="ORF">CTheo_4689</name>
</gene>
<evidence type="ECO:0000256" key="3">
    <source>
        <dbReference type="ARBA" id="ARBA00022737"/>
    </source>
</evidence>
<evidence type="ECO:0000256" key="5">
    <source>
        <dbReference type="SAM" id="MobiDB-lite"/>
    </source>
</evidence>
<feature type="domain" description="NACHT" evidence="6">
    <location>
        <begin position="311"/>
        <end position="456"/>
    </location>
</feature>
<dbReference type="SUPFAM" id="SSF56784">
    <property type="entry name" value="HAD-like"/>
    <property type="match status" value="1"/>
</dbReference>
<dbReference type="InterPro" id="IPR036412">
    <property type="entry name" value="HAD-like_sf"/>
</dbReference>
<protein>
    <recommendedName>
        <fullName evidence="6">NACHT domain-containing protein</fullName>
    </recommendedName>
</protein>
<dbReference type="SMART" id="SM00320">
    <property type="entry name" value="WD40"/>
    <property type="match status" value="14"/>
</dbReference>
<dbReference type="NCBIfam" id="TIGR01493">
    <property type="entry name" value="HAD-SF-IA-v2"/>
    <property type="match status" value="1"/>
</dbReference>
<feature type="repeat" description="WD" evidence="4">
    <location>
        <begin position="1109"/>
        <end position="1150"/>
    </location>
</feature>
<evidence type="ECO:0000256" key="2">
    <source>
        <dbReference type="ARBA" id="ARBA00022574"/>
    </source>
</evidence>
<dbReference type="OrthoDB" id="538223at2759"/>
<organism evidence="7 8">
    <name type="scientific">Ceratobasidium theobromae</name>
    <dbReference type="NCBI Taxonomy" id="1582974"/>
    <lineage>
        <taxon>Eukaryota</taxon>
        <taxon>Fungi</taxon>
        <taxon>Dikarya</taxon>
        <taxon>Basidiomycota</taxon>
        <taxon>Agaricomycotina</taxon>
        <taxon>Agaricomycetes</taxon>
        <taxon>Cantharellales</taxon>
        <taxon>Ceratobasidiaceae</taxon>
        <taxon>Ceratobasidium</taxon>
    </lineage>
</organism>
<dbReference type="Pfam" id="PF00400">
    <property type="entry name" value="WD40"/>
    <property type="match status" value="14"/>
</dbReference>
<feature type="compositionally biased region" description="Polar residues" evidence="5">
    <location>
        <begin position="27"/>
        <end position="57"/>
    </location>
</feature>
<dbReference type="InterPro" id="IPR007111">
    <property type="entry name" value="NACHT_NTPase"/>
</dbReference>
<dbReference type="InterPro" id="IPR001680">
    <property type="entry name" value="WD40_rpt"/>
</dbReference>
<dbReference type="InterPro" id="IPR027417">
    <property type="entry name" value="P-loop_NTPase"/>
</dbReference>
<feature type="repeat" description="WD" evidence="4">
    <location>
        <begin position="1409"/>
        <end position="1450"/>
    </location>
</feature>
<feature type="repeat" description="WD" evidence="4">
    <location>
        <begin position="1280"/>
        <end position="1321"/>
    </location>
</feature>
<feature type="repeat" description="WD" evidence="4">
    <location>
        <begin position="1323"/>
        <end position="1364"/>
    </location>
</feature>
<dbReference type="SUPFAM" id="SSF50978">
    <property type="entry name" value="WD40 repeat-like"/>
    <property type="match status" value="2"/>
</dbReference>
<dbReference type="PRINTS" id="PR00413">
    <property type="entry name" value="HADHALOGNASE"/>
</dbReference>
<feature type="repeat" description="WD" evidence="4">
    <location>
        <begin position="937"/>
        <end position="978"/>
    </location>
</feature>
<keyword evidence="8" id="KW-1185">Reference proteome</keyword>
<dbReference type="InterPro" id="IPR036322">
    <property type="entry name" value="WD40_repeat_dom_sf"/>
</dbReference>
<feature type="repeat" description="WD" evidence="4">
    <location>
        <begin position="894"/>
        <end position="935"/>
    </location>
</feature>
<dbReference type="SUPFAM" id="SSF50998">
    <property type="entry name" value="Quinoprotein alcohol dehydrogenase-like"/>
    <property type="match status" value="1"/>
</dbReference>
<name>A0A5N5QJE4_9AGAM</name>
<feature type="repeat" description="WD" evidence="4">
    <location>
        <begin position="1195"/>
        <end position="1236"/>
    </location>
</feature>
<dbReference type="GO" id="GO:0016791">
    <property type="term" value="F:phosphatase activity"/>
    <property type="evidence" value="ECO:0007669"/>
    <property type="project" value="UniProtKB-ARBA"/>
</dbReference>
<dbReference type="PANTHER" id="PTHR19879:SF9">
    <property type="entry name" value="TRANSCRIPTION INITIATION FACTOR TFIID SUBUNIT 5"/>
    <property type="match status" value="1"/>
</dbReference>
<dbReference type="InterPro" id="IPR006439">
    <property type="entry name" value="HAD-SF_hydro_IA"/>
</dbReference>
<dbReference type="PROSITE" id="PS50294">
    <property type="entry name" value="WD_REPEATS_REGION"/>
    <property type="match status" value="13"/>
</dbReference>
<feature type="repeat" description="WD" evidence="4">
    <location>
        <begin position="1152"/>
        <end position="1193"/>
    </location>
</feature>
<dbReference type="PROSITE" id="PS50082">
    <property type="entry name" value="WD_REPEATS_2"/>
    <property type="match status" value="13"/>
</dbReference>
<dbReference type="CDD" id="cd00200">
    <property type="entry name" value="WD40"/>
    <property type="match status" value="2"/>
</dbReference>
<reference evidence="7 8" key="1">
    <citation type="journal article" date="2019" name="Fungal Biol. Biotechnol.">
        <title>Draft genome sequence of fastidious pathogen Ceratobasidium theobromae, which causes vascular-streak dieback in Theobroma cacao.</title>
        <authorList>
            <person name="Ali S.S."/>
            <person name="Asman A."/>
            <person name="Shao J."/>
            <person name="Firmansyah A.P."/>
            <person name="Susilo A.W."/>
            <person name="Rosmana A."/>
            <person name="McMahon P."/>
            <person name="Junaid M."/>
            <person name="Guest D."/>
            <person name="Kheng T.Y."/>
            <person name="Meinhardt L.W."/>
            <person name="Bailey B.A."/>
        </authorList>
    </citation>
    <scope>NUCLEOTIDE SEQUENCE [LARGE SCALE GENOMIC DNA]</scope>
    <source>
        <strain evidence="7 8">CT2</strain>
    </source>
</reference>
<dbReference type="PANTHER" id="PTHR19879">
    <property type="entry name" value="TRANSCRIPTION INITIATION FACTOR TFIID"/>
    <property type="match status" value="1"/>
</dbReference>
<evidence type="ECO:0000256" key="1">
    <source>
        <dbReference type="ARBA" id="ARBA00008106"/>
    </source>
</evidence>
<sequence length="1780" mass="194063">MASPPPSGKSRRGFRKFLSETYHSIVRSPSPSGLQHSPGASISTVPKSPGGTNTRNAVEPQLQHSLSVPSSAPNLPTLAANMSAGHGTSSLLDRIGRKIDKVGLKPALRSLHKSAIVFSPLQSAIGALIPCLDILEASSLNGKFPLVLTDASTQATTKNQEEYEALVSELKTLAESLTRHLKASQSIPISDAITHVAISIERQANIIRDKQIRSPGRRILEASMDEGDLVRHFRHIESLFRQLQTDATLSTWSIANEQLANTRLEGLKPAKLARYDSELSTGISRRTCTENTRTIVLSGLNDWSHDSSAADMYWMDGMAGTGKTTIACSFSQRLEEQKQLAASFFCSRTSPECRMVGRIVPTIAYQLARYSIPYQGALCEVLGNDPDIGSTNVPKQFERLLVEPLLKVKSALPENLVVVIDALDECEDRSGVQRLLDLLFQYAGGLPLKFFVTSRPEPEIYRKMVFQAPDSRTVLHLHEIEKSLVQADIALYLKEELRRFMSPTSDQIEKLSERSGNLFIYAATLVRHVQLGERLGDYEKRLDSLLAAVPRSMKQYAQLDGLYTTVLKSALNDGDLDEEGVEDVRAVLQTVICAQEPVDLETLAALAGLDNAQRARSALQPLRSVLHLSENNGLVSTLHASFPDFMFSQDRSGPFFCEIEIHSCMLTRQCFAIMRDQLRFNICNLESSFIIDKEVDELQGRISQCISSPLFYTCRYWADHLYSCKPSETLESTLGEFLSNRLLFWMEVLNLKGVMNIGMGVLLKSKQWLKAEKTPNEMVRIIRLVEDARNLVTTFAANPISQSTPHIYTSLLPFCPKSNTVSENYRKRTRGLIEAKGTGVDRWDTAALAHWKIGPPSIWSVAYSPDGTRIAYGCDNGTIGIRSAYDGSLLVGPLNAHSADVWAVAFSPSGAQVASCGKDHTVRLWDVRNGLAIGNPFEGHSDIVLSVCFAPDGTRIASGSEDRTIRLWDVNNGALIVGPIEGHTDGVNSVSFSPDGMRIASGADDCTVRVWSSTDGTLVAGPFTGHTNLVRSVAFSPDGTRVVSGSYDHTVRVWAADSGALIAGPFEGHANWVMSVAFSPDGTRIASGSRDCTISVWDISSDTPVGGFLEGHADSVNAIAFSLDGTRIISGASDYTIRMWNTLTTTLTATPPEGHTTWILSVAFSPDGSRIASGSYDRTVRFWDAQTGASVDSPLRGHAEAVRSASFSPDGTFIASSSYDNTVRLYKFPEKTLVDKPFEGHTDWVMSVVFSPDGTRLASASADRTIRVWSIPDGRLVFNLNGHTAAVISVAFSPDGTRMISGSNDCTIRVWNTSDGTPAADPFEGHTDRVMSVSFSPTETLIASGSDDLTIRLWNPADGTPTTSPLQGHTAAVYSVAFSPDGVQIISGSDDRTVRLWSSSDGTLVGGPFEGHTNSIWSVAFSPGGDFAISSSSDCTIRVWDIRPASSFTSASSDSATFPPHPSSSNLIGKNPFGQWSIREDGWVTDRNQRLLFWLSLEALRSLLTPHCTVVIGRFGSTEIDLGSALLGYMSILPDTLPASLRTVRALVFDLLGTCLDWHTPLVSALQTSYPQIAENECSNFAFAWRTGFLALAATEGRKGTFRPAQELYSDALDDVLKGAGKAGQVALGWSKEERESISQAWARMIPFQDTATGMDLLRQKLVVVGLSNGAAPALIPMCKSGGLNFDLLLTSDLIGTYKPSRKMYTTAISALGLKPEQVAMVAAHEWDLGAAREAGMRTIYIERWTEDRSVDRQALWDKFDLYINEGGIVELARRFRVAP</sequence>
<dbReference type="Gene3D" id="3.40.50.300">
    <property type="entry name" value="P-loop containing nucleotide triphosphate hydrolases"/>
    <property type="match status" value="1"/>
</dbReference>
<dbReference type="Pfam" id="PF00702">
    <property type="entry name" value="Hydrolase"/>
    <property type="match status" value="1"/>
</dbReference>
<feature type="repeat" description="WD" evidence="4">
    <location>
        <begin position="1023"/>
        <end position="1064"/>
    </location>
</feature>
<dbReference type="Pfam" id="PF24883">
    <property type="entry name" value="NPHP3_N"/>
    <property type="match status" value="1"/>
</dbReference>
<accession>A0A5N5QJE4</accession>
<feature type="repeat" description="WD" evidence="4">
    <location>
        <begin position="1238"/>
        <end position="1279"/>
    </location>
</feature>
<dbReference type="InterPro" id="IPR006328">
    <property type="entry name" value="2-HAD"/>
</dbReference>
<dbReference type="PROSITE" id="PS50837">
    <property type="entry name" value="NACHT"/>
    <property type="match status" value="1"/>
</dbReference>
<dbReference type="SFLD" id="SFLDG01129">
    <property type="entry name" value="C1.5:_HAD__Beta-PGM__Phosphata"/>
    <property type="match status" value="1"/>
</dbReference>
<dbReference type="Gene3D" id="3.40.50.1000">
    <property type="entry name" value="HAD superfamily/HAD-like"/>
    <property type="match status" value="1"/>
</dbReference>
<dbReference type="InterPro" id="IPR023198">
    <property type="entry name" value="PGP-like_dom2"/>
</dbReference>
<dbReference type="InterPro" id="IPR020472">
    <property type="entry name" value="WD40_PAC1"/>
</dbReference>
<evidence type="ECO:0000313" key="8">
    <source>
        <dbReference type="Proteomes" id="UP000383932"/>
    </source>
</evidence>
<proteinExistence type="inferred from homology"/>
<feature type="repeat" description="WD" evidence="4">
    <location>
        <begin position="980"/>
        <end position="1021"/>
    </location>
</feature>
<evidence type="ECO:0000259" key="6">
    <source>
        <dbReference type="PROSITE" id="PS50837"/>
    </source>
</evidence>
<dbReference type="PRINTS" id="PR00320">
    <property type="entry name" value="GPROTEINBRPT"/>
</dbReference>
<feature type="repeat" description="WD" evidence="4">
    <location>
        <begin position="1366"/>
        <end position="1407"/>
    </location>
</feature>
<dbReference type="Proteomes" id="UP000383932">
    <property type="component" value="Unassembled WGS sequence"/>
</dbReference>
<dbReference type="PROSITE" id="PS00678">
    <property type="entry name" value="WD_REPEATS_1"/>
    <property type="match status" value="6"/>
</dbReference>
<evidence type="ECO:0000256" key="4">
    <source>
        <dbReference type="PROSITE-ProRule" id="PRU00221"/>
    </source>
</evidence>
<dbReference type="InterPro" id="IPR019775">
    <property type="entry name" value="WD40_repeat_CS"/>
</dbReference>
<dbReference type="SUPFAM" id="SSF52540">
    <property type="entry name" value="P-loop containing nucleoside triphosphate hydrolases"/>
    <property type="match status" value="1"/>
</dbReference>